<feature type="transmembrane region" description="Helical" evidence="14">
    <location>
        <begin position="39"/>
        <end position="63"/>
    </location>
</feature>
<accession>A0AAN7S6K2</accession>
<feature type="domain" description="ABC transmembrane type-1" evidence="16">
    <location>
        <begin position="3082"/>
        <end position="3324"/>
    </location>
</feature>
<keyword evidence="11 14" id="KW-0472">Membrane</keyword>
<proteinExistence type="inferred from homology"/>
<feature type="transmembrane region" description="Helical" evidence="14">
    <location>
        <begin position="139"/>
        <end position="157"/>
    </location>
</feature>
<evidence type="ECO:0000256" key="8">
    <source>
        <dbReference type="ARBA" id="ARBA00022840"/>
    </source>
</evidence>
<feature type="transmembrane region" description="Helical" evidence="14">
    <location>
        <begin position="3157"/>
        <end position="3177"/>
    </location>
</feature>
<evidence type="ECO:0000256" key="7">
    <source>
        <dbReference type="ARBA" id="ARBA00022741"/>
    </source>
</evidence>
<dbReference type="GO" id="GO:0017085">
    <property type="term" value="P:response to insecticide"/>
    <property type="evidence" value="ECO:0007669"/>
    <property type="project" value="UniProtKB-ARBA"/>
</dbReference>
<feature type="transmembrane region" description="Helical" evidence="14">
    <location>
        <begin position="218"/>
        <end position="241"/>
    </location>
</feature>
<feature type="transmembrane region" description="Helical" evidence="14">
    <location>
        <begin position="3263"/>
        <end position="3284"/>
    </location>
</feature>
<dbReference type="CDD" id="cd03249">
    <property type="entry name" value="ABC_MTABC3_MDL1_MDL2"/>
    <property type="match status" value="6"/>
</dbReference>
<evidence type="ECO:0000256" key="1">
    <source>
        <dbReference type="ARBA" id="ARBA00004141"/>
    </source>
</evidence>
<evidence type="ECO:0000256" key="9">
    <source>
        <dbReference type="ARBA" id="ARBA00022967"/>
    </source>
</evidence>
<feature type="transmembrane region" description="Helical" evidence="14">
    <location>
        <begin position="850"/>
        <end position="870"/>
    </location>
</feature>
<feature type="transmembrane region" description="Helical" evidence="14">
    <location>
        <begin position="744"/>
        <end position="764"/>
    </location>
</feature>
<evidence type="ECO:0000259" key="15">
    <source>
        <dbReference type="PROSITE" id="PS50893"/>
    </source>
</evidence>
<dbReference type="PROSITE" id="PS00211">
    <property type="entry name" value="ABC_TRANSPORTER_1"/>
    <property type="match status" value="6"/>
</dbReference>
<keyword evidence="8" id="KW-0067">ATP-binding</keyword>
<dbReference type="GO" id="GO:0097254">
    <property type="term" value="P:renal tubular secretion"/>
    <property type="evidence" value="ECO:0007669"/>
    <property type="project" value="UniProtKB-ARBA"/>
</dbReference>
<evidence type="ECO:0000256" key="2">
    <source>
        <dbReference type="ARBA" id="ARBA00007577"/>
    </source>
</evidence>
<evidence type="ECO:0000256" key="14">
    <source>
        <dbReference type="SAM" id="Phobius"/>
    </source>
</evidence>
<evidence type="ECO:0000256" key="10">
    <source>
        <dbReference type="ARBA" id="ARBA00022989"/>
    </source>
</evidence>
<dbReference type="PANTHER" id="PTHR43394:SF27">
    <property type="entry name" value="ATP-DEPENDENT TRANSLOCASE ABCB1-LIKE"/>
    <property type="match status" value="1"/>
</dbReference>
<evidence type="ECO:0000256" key="5">
    <source>
        <dbReference type="ARBA" id="ARBA00022692"/>
    </source>
</evidence>
<dbReference type="FunFam" id="1.20.1560.10:FF:000009">
    <property type="entry name" value="ABC transporter B family member 1"/>
    <property type="match status" value="2"/>
</dbReference>
<feature type="domain" description="ABC transporter" evidence="15">
    <location>
        <begin position="1596"/>
        <end position="1832"/>
    </location>
</feature>
<feature type="domain" description="ABC transporter" evidence="15">
    <location>
        <begin position="319"/>
        <end position="555"/>
    </location>
</feature>
<evidence type="ECO:0000256" key="12">
    <source>
        <dbReference type="ARBA" id="ARBA00023180"/>
    </source>
</evidence>
<comment type="subcellular location">
    <subcellularLocation>
        <location evidence="1">Membrane</location>
        <topology evidence="1">Multi-pass membrane protein</topology>
    </subcellularLocation>
</comment>
<feature type="transmembrane region" description="Helical" evidence="14">
    <location>
        <begin position="882"/>
        <end position="903"/>
    </location>
</feature>
<feature type="transmembrane region" description="Helical" evidence="14">
    <location>
        <begin position="1532"/>
        <end position="1556"/>
    </location>
</feature>
<evidence type="ECO:0000259" key="16">
    <source>
        <dbReference type="PROSITE" id="PS50929"/>
    </source>
</evidence>
<comment type="similarity">
    <text evidence="2">Belongs to the ABC transporter superfamily. ABCB family. Multidrug resistance exporter (TC 3.A.1.201) subfamily.</text>
</comment>
<dbReference type="GO" id="GO:0090374">
    <property type="term" value="P:oligopeptide export from mitochondrion"/>
    <property type="evidence" value="ECO:0007669"/>
    <property type="project" value="TreeGrafter"/>
</dbReference>
<feature type="domain" description="ABC transporter" evidence="15">
    <location>
        <begin position="945"/>
        <end position="1183"/>
    </location>
</feature>
<dbReference type="FunFam" id="3.40.50.300:FF:000479">
    <property type="entry name" value="Multidrug resistance protein 1A"/>
    <property type="match status" value="2"/>
</dbReference>
<dbReference type="FunFam" id="3.40.50.300:FF:000205">
    <property type="entry name" value="ABC transporter B family member 4"/>
    <property type="match status" value="3"/>
</dbReference>
<feature type="transmembrane region" description="Helical" evidence="14">
    <location>
        <begin position="115"/>
        <end position="133"/>
    </location>
</feature>
<dbReference type="InterPro" id="IPR011527">
    <property type="entry name" value="ABC1_TM_dom"/>
</dbReference>
<gene>
    <name evidence="17" type="ORF">RN001_015240</name>
</gene>
<dbReference type="Pfam" id="PF00005">
    <property type="entry name" value="ABC_tran"/>
    <property type="match status" value="6"/>
</dbReference>
<evidence type="ECO:0000256" key="6">
    <source>
        <dbReference type="ARBA" id="ARBA00022737"/>
    </source>
</evidence>
<feature type="transmembrane region" description="Helical" evidence="14">
    <location>
        <begin position="770"/>
        <end position="787"/>
    </location>
</feature>
<dbReference type="Proteomes" id="UP001353858">
    <property type="component" value="Unassembled WGS sequence"/>
</dbReference>
<dbReference type="GO" id="GO:0015421">
    <property type="term" value="F:ABC-type oligopeptide transporter activity"/>
    <property type="evidence" value="ECO:0007669"/>
    <property type="project" value="TreeGrafter"/>
</dbReference>
<keyword evidence="12" id="KW-0325">Glycoprotein</keyword>
<feature type="domain" description="ABC transmembrane type-1" evidence="16">
    <location>
        <begin position="1259"/>
        <end position="1561"/>
    </location>
</feature>
<feature type="transmembrane region" description="Helical" evidence="14">
    <location>
        <begin position="2021"/>
        <end position="2041"/>
    </location>
</feature>
<evidence type="ECO:0000256" key="3">
    <source>
        <dbReference type="ARBA" id="ARBA00012191"/>
    </source>
</evidence>
<comment type="catalytic activity">
    <reaction evidence="13">
        <text>ATP + H2O + xenobioticSide 1 = ADP + phosphate + xenobioticSide 2.</text>
        <dbReference type="EC" id="7.6.2.2"/>
    </reaction>
</comment>
<dbReference type="SMART" id="SM00382">
    <property type="entry name" value="AAA"/>
    <property type="match status" value="6"/>
</dbReference>
<dbReference type="CDD" id="cd18578">
    <property type="entry name" value="ABC_6TM_Pgp_ABCB1_D2_like"/>
    <property type="match status" value="3"/>
</dbReference>
<protein>
    <recommendedName>
        <fullName evidence="3">ABC-type xenobiotic transporter</fullName>
        <ecNumber evidence="3">7.6.2.2</ecNumber>
    </recommendedName>
</protein>
<dbReference type="NCBIfam" id="NF008453">
    <property type="entry name" value="PRK11308.1"/>
    <property type="match status" value="6"/>
</dbReference>
<dbReference type="SUPFAM" id="SSF52540">
    <property type="entry name" value="P-loop containing nucleoside triphosphate hydrolases"/>
    <property type="match status" value="6"/>
</dbReference>
<feature type="transmembrane region" description="Helical" evidence="14">
    <location>
        <begin position="620"/>
        <end position="645"/>
    </location>
</feature>
<feature type="transmembrane region" description="Helical" evidence="14">
    <location>
        <begin position="1316"/>
        <end position="1340"/>
    </location>
</feature>
<name>A0AAN7S6K2_9COLE</name>
<feature type="transmembrane region" description="Helical" evidence="14">
    <location>
        <begin position="2444"/>
        <end position="2461"/>
    </location>
</feature>
<feature type="transmembrane region" description="Helical" evidence="14">
    <location>
        <begin position="253"/>
        <end position="276"/>
    </location>
</feature>
<evidence type="ECO:0000256" key="11">
    <source>
        <dbReference type="ARBA" id="ARBA00023136"/>
    </source>
</evidence>
<feature type="transmembrane region" description="Helical" evidence="14">
    <location>
        <begin position="3082"/>
        <end position="3105"/>
    </location>
</feature>
<dbReference type="GO" id="GO:0005524">
    <property type="term" value="F:ATP binding"/>
    <property type="evidence" value="ECO:0007669"/>
    <property type="project" value="UniProtKB-KW"/>
</dbReference>
<dbReference type="InterPro" id="IPR003593">
    <property type="entry name" value="AAA+_ATPase"/>
</dbReference>
<feature type="transmembrane region" description="Helical" evidence="14">
    <location>
        <begin position="1392"/>
        <end position="1410"/>
    </location>
</feature>
<dbReference type="GO" id="GO:0005743">
    <property type="term" value="C:mitochondrial inner membrane"/>
    <property type="evidence" value="ECO:0007669"/>
    <property type="project" value="TreeGrafter"/>
</dbReference>
<keyword evidence="9" id="KW-1278">Translocase</keyword>
<keyword evidence="18" id="KW-1185">Reference proteome</keyword>
<keyword evidence="4" id="KW-0813">Transport</keyword>
<keyword evidence="7" id="KW-0547">Nucleotide-binding</keyword>
<dbReference type="SUPFAM" id="SSF90123">
    <property type="entry name" value="ABC transporter transmembrane region"/>
    <property type="match status" value="6"/>
</dbReference>
<feature type="transmembrane region" description="Helical" evidence="14">
    <location>
        <begin position="1416"/>
        <end position="1437"/>
    </location>
</feature>
<feature type="transmembrane region" description="Helical" evidence="14">
    <location>
        <begin position="3183"/>
        <end position="3202"/>
    </location>
</feature>
<feature type="domain" description="ABC transmembrane type-1" evidence="16">
    <location>
        <begin position="1901"/>
        <end position="2186"/>
    </location>
</feature>
<feature type="domain" description="ABC transporter" evidence="15">
    <location>
        <begin position="2776"/>
        <end position="3012"/>
    </location>
</feature>
<dbReference type="NCBIfam" id="NF007739">
    <property type="entry name" value="PRK10419.1"/>
    <property type="match status" value="6"/>
</dbReference>
<feature type="transmembrane region" description="Helical" evidence="14">
    <location>
        <begin position="1941"/>
        <end position="1969"/>
    </location>
</feature>
<dbReference type="NCBIfam" id="NF010167">
    <property type="entry name" value="PRK13648.1"/>
    <property type="match status" value="6"/>
</dbReference>
<feature type="transmembrane region" description="Helical" evidence="14">
    <location>
        <begin position="2495"/>
        <end position="2523"/>
    </location>
</feature>
<dbReference type="FunFam" id="3.40.50.300:FF:000916">
    <property type="entry name" value="ABC transporter B family member 9"/>
    <property type="match status" value="1"/>
</dbReference>
<feature type="transmembrane region" description="Helical" evidence="14">
    <location>
        <begin position="1495"/>
        <end position="1520"/>
    </location>
</feature>
<feature type="domain" description="ABC transmembrane type-1" evidence="16">
    <location>
        <begin position="625"/>
        <end position="911"/>
    </location>
</feature>
<dbReference type="PROSITE" id="PS50893">
    <property type="entry name" value="ABC_TRANSPORTER_2"/>
    <property type="match status" value="6"/>
</dbReference>
<keyword evidence="10 14" id="KW-1133">Transmembrane helix</keyword>
<evidence type="ECO:0000256" key="13">
    <source>
        <dbReference type="ARBA" id="ARBA00034018"/>
    </source>
</evidence>
<dbReference type="Gene3D" id="3.40.50.300">
    <property type="entry name" value="P-loop containing nucleotide triphosphate hydrolases"/>
    <property type="match status" value="6"/>
</dbReference>
<dbReference type="Gene3D" id="1.20.1560.10">
    <property type="entry name" value="ABC transporter type 1, transmembrane domain"/>
    <property type="match status" value="3"/>
</dbReference>
<evidence type="ECO:0000313" key="18">
    <source>
        <dbReference type="Proteomes" id="UP001353858"/>
    </source>
</evidence>
<keyword evidence="5 14" id="KW-0812">Transmembrane</keyword>
<dbReference type="InterPro" id="IPR003439">
    <property type="entry name" value="ABC_transporter-like_ATP-bd"/>
</dbReference>
<feature type="domain" description="ABC transporter" evidence="15">
    <location>
        <begin position="2222"/>
        <end position="2460"/>
    </location>
</feature>
<feature type="transmembrane region" description="Helical" evidence="14">
    <location>
        <begin position="2596"/>
        <end position="2617"/>
    </location>
</feature>
<evidence type="ECO:0000256" key="4">
    <source>
        <dbReference type="ARBA" id="ARBA00022448"/>
    </source>
</evidence>
<dbReference type="GO" id="GO:0016887">
    <property type="term" value="F:ATP hydrolysis activity"/>
    <property type="evidence" value="ECO:0007669"/>
    <property type="project" value="InterPro"/>
</dbReference>
<dbReference type="InterPro" id="IPR027417">
    <property type="entry name" value="P-loop_NTPase"/>
</dbReference>
<dbReference type="InterPro" id="IPR017871">
    <property type="entry name" value="ABC_transporter-like_CS"/>
</dbReference>
<organism evidence="17 18">
    <name type="scientific">Aquatica leii</name>
    <dbReference type="NCBI Taxonomy" id="1421715"/>
    <lineage>
        <taxon>Eukaryota</taxon>
        <taxon>Metazoa</taxon>
        <taxon>Ecdysozoa</taxon>
        <taxon>Arthropoda</taxon>
        <taxon>Hexapoda</taxon>
        <taxon>Insecta</taxon>
        <taxon>Pterygota</taxon>
        <taxon>Neoptera</taxon>
        <taxon>Endopterygota</taxon>
        <taxon>Coleoptera</taxon>
        <taxon>Polyphaga</taxon>
        <taxon>Elateriformia</taxon>
        <taxon>Elateroidea</taxon>
        <taxon>Lampyridae</taxon>
        <taxon>Luciolinae</taxon>
        <taxon>Aquatica</taxon>
    </lineage>
</organism>
<keyword evidence="6" id="KW-0677">Repeat</keyword>
<evidence type="ECO:0000313" key="17">
    <source>
        <dbReference type="EMBL" id="KAK4873211.1"/>
    </source>
</evidence>
<dbReference type="EC" id="7.6.2.2" evidence="3"/>
<reference evidence="18" key="1">
    <citation type="submission" date="2023-01" db="EMBL/GenBank/DDBJ databases">
        <title>Key to firefly adult light organ development and bioluminescence: homeobox transcription factors regulate luciferase expression and transportation to peroxisome.</title>
        <authorList>
            <person name="Fu X."/>
        </authorList>
    </citation>
    <scope>NUCLEOTIDE SEQUENCE [LARGE SCALE GENOMIC DNA]</scope>
</reference>
<dbReference type="PANTHER" id="PTHR43394">
    <property type="entry name" value="ATP-DEPENDENT PERMEASE MDL1, MITOCHONDRIAL"/>
    <property type="match status" value="1"/>
</dbReference>
<dbReference type="InterPro" id="IPR036640">
    <property type="entry name" value="ABC1_TM_sf"/>
</dbReference>
<feature type="domain" description="ABC transporter" evidence="15">
    <location>
        <begin position="3358"/>
        <end position="3596"/>
    </location>
</feature>
<dbReference type="CDD" id="cd18577">
    <property type="entry name" value="ABC_6TM_Pgp_ABCB1_D1_like"/>
    <property type="match status" value="3"/>
</dbReference>
<feature type="transmembrane region" description="Helical" evidence="14">
    <location>
        <begin position="1256"/>
        <end position="1280"/>
    </location>
</feature>
<dbReference type="PROSITE" id="PS50929">
    <property type="entry name" value="ABC_TM1F"/>
    <property type="match status" value="6"/>
</dbReference>
<feature type="transmembrane region" description="Helical" evidence="14">
    <location>
        <begin position="1897"/>
        <end position="1921"/>
    </location>
</feature>
<feature type="transmembrane region" description="Helical" evidence="14">
    <location>
        <begin position="665"/>
        <end position="692"/>
    </location>
</feature>
<feature type="transmembrane region" description="Helical" evidence="14">
    <location>
        <begin position="2572"/>
        <end position="2590"/>
    </location>
</feature>
<dbReference type="GO" id="GO:0008559">
    <property type="term" value="F:ABC-type xenobiotic transporter activity"/>
    <property type="evidence" value="ECO:0007669"/>
    <property type="project" value="UniProtKB-EC"/>
</dbReference>
<dbReference type="EMBL" id="JARPUR010000007">
    <property type="protein sequence ID" value="KAK4873211.1"/>
    <property type="molecule type" value="Genomic_DNA"/>
</dbReference>
<dbReference type="InterPro" id="IPR039421">
    <property type="entry name" value="Type_1_exporter"/>
</dbReference>
<feature type="domain" description="ABC transmembrane type-1" evidence="16">
    <location>
        <begin position="1"/>
        <end position="284"/>
    </location>
</feature>
<sequence>MNGIVIDAMAMYSSTTKQETDNITLTNAKNVFKEHITSYVVSNVVLGVVSFFGMYLATVLFNCTALNQTFKIRDLFFTKILNQDIGWYDLNQTGDFASRVADDLRKVQEGIGEKVPMVIGYIAVFATSVLQALIIRWDLALVCMASLPINLIAMFLISRVTSKFTTQEISAYGAAGAVAEEVLSAIKTVVAFGGEKKEKIRYNKLLKHACNINIKRSFYNGICVGTMWLSMYACYALGFWYSAKKILADREDYNVSVMVTVFLSISSGAWFFTAALPYLEIFAMAKGAAVKIFDVIATEPVINASKNNGMTYETVKGKVTLKNVYFSYPSRPGIQVLGNFNLTINPGETVALVGSSGCGKSTCVQLIQRFYDPEIGFVLIDDHNLAKLDLTWIRSHIGVVGQEPVLFDTTIAENIRLGCENATQEDIETAAKKSNAHNFIETFPEKYETLVGQGGMQLSGGQKQRIAIARALVRKPSILLLDEATSALDASSEAIVQAAFEVTKLKCTTIIIAHRLSTIKQADRILVLSEGQIQEEGTHEELLQNKSVYYDMVMAQLSQEDVNHKSSVSTNLEVLELPKEKIDEPKENSLKIDFSKVTAQNKQLNITSIWTIMKYNLPEWWAITLGCVSSLANGAGTPVYAIIFGKMINVLVSNDHVYIENQTAFYTYMFLAIAVILGFASLFQTYTFGLAGEKLTRRLRSKMFQSYLSQDMSYFDHTENSVGTLCSNLSKEAASVQGATGQRIGTILTSLSTVVFAVGISFLYEWRVTLVSLCTAPFLIAGYYWKAKLNTQDDAKNYKTLQHSTKIAVEAINEIRTVASLGCEKRFYQLYLREISLYQQKFIRNSHYHGIIYGLSRGLLFFAYAINLYYGSLLIINNDTEFYYVLIVNQSITLSCACLGQALTFTPNFHKGVTAANRIIQILNQMPLVRHGSGDLEQAKKYTNLEYKNVNFSYPLRPSSLVLKDFSMKVFQGKVVALVGPSGCGKSTVVQLLQRFYDPTSGSISLGDTPIHEMRSSALRSQLGVVSQEPVLFSFSIADNISYGDNARVVPETEIIEAARKANIHDFIVSLPLGYNTILGEKGSQLSGGQKQRIAIARALVRNPKILLLDEATSALDSESEKIVQEALDNAKQGRTCIIISHRLNTIQDADLICVINQGQIVEMGNHFELLNFKGLYHSFGHYAFKALRRASSQPKVCENLKCNYYKPIIISYLRNNNFKRQKPTCDTSTKHEVTKKLQSVSYLELYRHSTSLDKLFMLIAIMCSFISAVCVTVLCSANGGVTDAMVIYSTTTEHEIDNITQTNAKNLFKEKMTSYVVTNVVLCVFSFAGMYLATVLFNYTAFNQTFKIRELFFSRILNQDISWYDLNQTGDFASRIADDVKKVQEGIGEKVPIVMSYILVFITCVLQALFARWELALVCMASVPINLIAMGLMSWVTSKFTTQEITAYGAACAIAEEVLSAIRTVVAFGGEKKEKIRYNALLKHACNINIKRSFYNGICVGTMWLSMYACYASGFLYGVKNMLAYREDYNVNVMVTVFLSINSGTFFLTAALPYLEIFAMANGAAVKIFDVIATEPIINTSKNNGMTYEAVKGKITFQNVYFSYPSRAGIKVLKNFNLTINPGETVALVGSSGCGKSTCVQLIQRFYDPEFGTVLIDDYNLAELDLTWIRSHIGVVGQEPALFDMTIAENIRLGCENATQEDIEAAAKKSNAHNFIGTFPEKYETLVGQRGMQLSGGQKQRIAIARALVRKPSILLLDEATSALDASSEAVVQAAFAVAETKCTTIIIAHKLLTIKKADRIVVLSEGHIQEEGTHEKLIQNKSAYYDMVMAQLSQENVNKELSVSTNLEVLELPREKIDKLDENTLTIDFAKTSPQNNQLKISSIWSIMKYNLPEWWAIALGFVCSLANGAAFPVYAVIFGKMMNVLASDDSIYIQNQTAFYSFTLLVMAVILGVASLFQTYTFGLAGEKLTRRLRSKMFQSYLSQDMSYFDHTENSVGILCANLSKEAASVQRATGQRIGTILMSLSTVVLALSISFFYEWRVTFVSFCSAPIIIAGCYFKIKLNTQDDSKNNKTLQHSTKIAVEAINEIRTVASLGCEKRFYELYLQEISLYQQTFIRNSHYHGFIYGLSRASKFLANAINLYYGSLLIINNDTEFYRVLIVNQSITFSCACLGQLLTFTPTFNIGVRAAKRIIQIINQMPFVRHGSRDAEQTKKYTNVKYENVQFSYPLRPSSLVLKDLSMKVFQGKVVALVGPSGCGKSTVVQLLQRFYDPTSGSISLDGTPIHEMHLSELRSQLGVVSQEPVLFSTSIADNISYGDNARIVPPTEIFEAAIKANIHDFIVSLPLGYDTIIGEKGSQLSGGQKQRIAIARALVRNPNILLLDEATSALDSESEKIVQEALDNAKQGRTCIIISHRLNTIQDVDLICVINQGQIVEMGTISALVSAVCFTLLSYTVAEGTSAMLKYITTTNRGIDNSTTNAEDTFRYEIEYFVVINCSLGVCSIISLYAAIVLFSHAALNQTFKIRKLFLKKILNQDITWYDLNQTGDFASRMADDLKKVQEGIGEKVPLVISYFGGFLASIIQALIVGWELALVCMASLPISLIAMGLISWITSKFTQQEGDAYGAAGAVAEEVFSAIRTVVAFGGEKKAQERYNKLLKLACDNNVKRSFYNGICNGATWCSTYACYALGFWYGVEMILTNGEKYNVTVMVTVFFSVVTATWYLTSALPYLETFAIAQGAAVKIFEVIASEPVINASKNVGKTYTQVKGKITFNNVYFSYPSRQSLKVLQGFNLTVNPGETVALVGNSGCGKSTCVQLIQRYYDPELGNVLFDDYNLSGLDVSWVRSHIGVVGQEPVLFDATIAENIRFGCEGATQEDIEEAARKANAHNFIEAFSQKYETLVGERGAQLSGGQKQRIAIARALVRKPSILLLDEATSALDSNSEGIVQAALDAASTECTTIIVAHRLSTIKRADRIVVMSEGKVQEEGTHENLMQKRGAYFALVMAQVTQSNDEEKISAQNPLEAQELTKQIHIDEEQKQESVLAEVSVLYKYLYIVLVSDDADYIRRETAIYGDMFLVIAVVLAIAALFQTYLFGLSGEKLTMRLRKKMFQSYLSQDMSYFDDKTNSVGTLSARLSYEAASVQGATGQRIGTILTSFATVLIGLCISFYYEWRITLVSLLFAPLMVTVCYWELILCDQDDEAQYKSLQQSTKIAVEAINGIRTVASLGCEKKIYDLYMQEMAMYQQEIKRKAHFHGIIYGLSQAMTFFTYAGIFYYASTLIINKHIEYHRVIIVSEAIISCSWSLSSSLAFAPNFQKGVTAINRITQILNNVPLVRNRPNCVNQEWKRPIVEYKNILFSYPSRPRTLVLDNFDIKVLQGKMVALVGPSGCGKSTIMQLLLRFYDPTSGTISVDDVAIQDMHLSALRSQLGVVSQEPVLFSLTIADNISYGDNTRAVSNSEIVEAARKANIHNFIASLPLGYDTILGEKGTQLSGGQKQRIAIARALIRNPKILLLDEATSALDAESEKIVQEALDNASKSRTCITIAHRLNTIQKADIICFIKQGRIVEMGSHSELLNLKGFYYDFCQYQS</sequence>
<comment type="caution">
    <text evidence="17">The sequence shown here is derived from an EMBL/GenBank/DDBJ whole genome shotgun (WGS) entry which is preliminary data.</text>
</comment>
<dbReference type="Pfam" id="PF00664">
    <property type="entry name" value="ABC_membrane"/>
    <property type="match status" value="6"/>
</dbReference>
<feature type="transmembrane region" description="Helical" evidence="14">
    <location>
        <begin position="2710"/>
        <end position="2729"/>
    </location>
</feature>
<feature type="domain" description="ABC transmembrane type-1" evidence="16">
    <location>
        <begin position="2442"/>
        <end position="2740"/>
    </location>
</feature>